<comment type="similarity">
    <text evidence="1">Belongs to the LysR transcriptional regulatory family.</text>
</comment>
<dbReference type="GO" id="GO:0003677">
    <property type="term" value="F:DNA binding"/>
    <property type="evidence" value="ECO:0007669"/>
    <property type="project" value="UniProtKB-KW"/>
</dbReference>
<evidence type="ECO:0000259" key="5">
    <source>
        <dbReference type="PROSITE" id="PS50931"/>
    </source>
</evidence>
<dbReference type="SUPFAM" id="SSF53850">
    <property type="entry name" value="Periplasmic binding protein-like II"/>
    <property type="match status" value="1"/>
</dbReference>
<dbReference type="GO" id="GO:0032993">
    <property type="term" value="C:protein-DNA complex"/>
    <property type="evidence" value="ECO:0007669"/>
    <property type="project" value="TreeGrafter"/>
</dbReference>
<dbReference type="AlphaFoldDB" id="A0A6A7K4Q3"/>
<evidence type="ECO:0000256" key="1">
    <source>
        <dbReference type="ARBA" id="ARBA00009437"/>
    </source>
</evidence>
<comment type="caution">
    <text evidence="6">The sequence shown here is derived from an EMBL/GenBank/DDBJ whole genome shotgun (WGS) entry which is preliminary data.</text>
</comment>
<dbReference type="InterPro" id="IPR036388">
    <property type="entry name" value="WH-like_DNA-bd_sf"/>
</dbReference>
<dbReference type="InterPro" id="IPR036390">
    <property type="entry name" value="WH_DNA-bd_sf"/>
</dbReference>
<dbReference type="PANTHER" id="PTHR30346">
    <property type="entry name" value="TRANSCRIPTIONAL DUAL REGULATOR HCAR-RELATED"/>
    <property type="match status" value="1"/>
</dbReference>
<dbReference type="Gene3D" id="3.40.190.10">
    <property type="entry name" value="Periplasmic binding protein-like II"/>
    <property type="match status" value="2"/>
</dbReference>
<dbReference type="InterPro" id="IPR000847">
    <property type="entry name" value="LysR_HTH_N"/>
</dbReference>
<organism evidence="6 7">
    <name type="scientific">Alkalibaculum sporogenes</name>
    <dbReference type="NCBI Taxonomy" id="2655001"/>
    <lineage>
        <taxon>Bacteria</taxon>
        <taxon>Bacillati</taxon>
        <taxon>Bacillota</taxon>
        <taxon>Clostridia</taxon>
        <taxon>Eubacteriales</taxon>
        <taxon>Eubacteriaceae</taxon>
        <taxon>Alkalibaculum</taxon>
    </lineage>
</organism>
<dbReference type="SUPFAM" id="SSF46785">
    <property type="entry name" value="Winged helix' DNA-binding domain"/>
    <property type="match status" value="1"/>
</dbReference>
<proteinExistence type="inferred from homology"/>
<accession>A0A6A7K4Q3</accession>
<dbReference type="PRINTS" id="PR00039">
    <property type="entry name" value="HTHLYSR"/>
</dbReference>
<dbReference type="Pfam" id="PF00126">
    <property type="entry name" value="HTH_1"/>
    <property type="match status" value="1"/>
</dbReference>
<evidence type="ECO:0000256" key="4">
    <source>
        <dbReference type="ARBA" id="ARBA00023163"/>
    </source>
</evidence>
<dbReference type="PROSITE" id="PS50931">
    <property type="entry name" value="HTH_LYSR"/>
    <property type="match status" value="1"/>
</dbReference>
<reference evidence="6 7" key="1">
    <citation type="submission" date="2019-10" db="EMBL/GenBank/DDBJ databases">
        <title>Alkalibaculum tamaniensis sp.nov., a new alkaliphilic acetogen, isolated on methoxylated aromatics from a mud volcano.</title>
        <authorList>
            <person name="Khomyakova M.A."/>
            <person name="Merkel A.Y."/>
            <person name="Bonch-Osmolovskaya E.A."/>
            <person name="Slobodkin A.I."/>
        </authorList>
    </citation>
    <scope>NUCLEOTIDE SEQUENCE [LARGE SCALE GENOMIC DNA]</scope>
    <source>
        <strain evidence="6 7">M08DMB</strain>
    </source>
</reference>
<keyword evidence="2" id="KW-0805">Transcription regulation</keyword>
<dbReference type="RefSeq" id="WP_152800544.1">
    <property type="nucleotide sequence ID" value="NZ_WHNX01000001.1"/>
</dbReference>
<evidence type="ECO:0000256" key="2">
    <source>
        <dbReference type="ARBA" id="ARBA00023015"/>
    </source>
</evidence>
<evidence type="ECO:0000256" key="3">
    <source>
        <dbReference type="ARBA" id="ARBA00023125"/>
    </source>
</evidence>
<dbReference type="Pfam" id="PF03466">
    <property type="entry name" value="LysR_substrate"/>
    <property type="match status" value="1"/>
</dbReference>
<keyword evidence="3" id="KW-0238">DNA-binding</keyword>
<keyword evidence="4" id="KW-0804">Transcription</keyword>
<keyword evidence="7" id="KW-1185">Reference proteome</keyword>
<evidence type="ECO:0000313" key="6">
    <source>
        <dbReference type="EMBL" id="MPW24237.1"/>
    </source>
</evidence>
<name>A0A6A7K4Q3_9FIRM</name>
<dbReference type="InterPro" id="IPR005119">
    <property type="entry name" value="LysR_subst-bd"/>
</dbReference>
<sequence>MNLTQIKYFIAAGKYLNFTKAAEELFTTQPTISKQIDSLEKDLGFKLFERNRKKMKLTPCGDILLEEFQKVIVNLEKAISRANQVHSGNGGHLNIGFPTSLDITGILPGVFKQFTVLYPDIILDLFTYNFKNLKTKLIEDDLDLILTRSFEKISDDSKFISKIPISRSNPRVYFNKQSLNLPDTYTFEDLKNIPLILLGDNEFVLGNKYVLALALKYGLNTTNIIRANTLETMFVYIESGAGISILGSSYQIFKSNNISNWELEERKNQVGTDMFWKSETQNHSVEVFINYIKNYLKTMDLKRKNQINSVLK</sequence>
<dbReference type="GO" id="GO:0003700">
    <property type="term" value="F:DNA-binding transcription factor activity"/>
    <property type="evidence" value="ECO:0007669"/>
    <property type="project" value="InterPro"/>
</dbReference>
<dbReference type="EMBL" id="WHNX01000001">
    <property type="protein sequence ID" value="MPW24237.1"/>
    <property type="molecule type" value="Genomic_DNA"/>
</dbReference>
<dbReference type="FunFam" id="1.10.10.10:FF:000001">
    <property type="entry name" value="LysR family transcriptional regulator"/>
    <property type="match status" value="1"/>
</dbReference>
<feature type="domain" description="HTH lysR-type" evidence="5">
    <location>
        <begin position="1"/>
        <end position="58"/>
    </location>
</feature>
<protein>
    <submittedName>
        <fullName evidence="6">LysR family transcriptional regulator</fullName>
    </submittedName>
</protein>
<dbReference type="CDD" id="cd05466">
    <property type="entry name" value="PBP2_LTTR_substrate"/>
    <property type="match status" value="1"/>
</dbReference>
<dbReference type="Gene3D" id="1.10.10.10">
    <property type="entry name" value="Winged helix-like DNA-binding domain superfamily/Winged helix DNA-binding domain"/>
    <property type="match status" value="1"/>
</dbReference>
<dbReference type="Proteomes" id="UP000440004">
    <property type="component" value="Unassembled WGS sequence"/>
</dbReference>
<dbReference type="PANTHER" id="PTHR30346:SF0">
    <property type="entry name" value="HCA OPERON TRANSCRIPTIONAL ACTIVATOR HCAR"/>
    <property type="match status" value="1"/>
</dbReference>
<evidence type="ECO:0000313" key="7">
    <source>
        <dbReference type="Proteomes" id="UP000440004"/>
    </source>
</evidence>
<gene>
    <name evidence="6" type="ORF">GC105_00300</name>
</gene>